<dbReference type="PANTHER" id="PTHR19845:SF17">
    <property type="entry name" value="KATANIN P80 WD40 REPEAT-CONTAINING SUBUNIT B1 HOMOLOG"/>
    <property type="match status" value="1"/>
</dbReference>
<dbReference type="GO" id="GO:0008017">
    <property type="term" value="F:microtubule binding"/>
    <property type="evidence" value="ECO:0007669"/>
    <property type="project" value="UniProtKB-UniRule"/>
</dbReference>
<dbReference type="SUPFAM" id="SSF50978">
    <property type="entry name" value="WD40 repeat-like"/>
    <property type="match status" value="1"/>
</dbReference>
<dbReference type="InterPro" id="IPR026962">
    <property type="entry name" value="KTNB1"/>
</dbReference>
<evidence type="ECO:0000313" key="12">
    <source>
        <dbReference type="Proteomes" id="UP000623129"/>
    </source>
</evidence>
<dbReference type="InterPro" id="IPR001680">
    <property type="entry name" value="WD40_rpt"/>
</dbReference>
<evidence type="ECO:0000256" key="5">
    <source>
        <dbReference type="ARBA" id="ARBA00022737"/>
    </source>
</evidence>
<dbReference type="AlphaFoldDB" id="A0A833VS55"/>
<gene>
    <name evidence="11" type="ORF">FCM35_KLT02560</name>
</gene>
<evidence type="ECO:0000313" key="11">
    <source>
        <dbReference type="EMBL" id="KAF3332983.1"/>
    </source>
</evidence>
<keyword evidence="6 7" id="KW-0206">Cytoskeleton</keyword>
<feature type="compositionally biased region" description="Polar residues" evidence="9">
    <location>
        <begin position="382"/>
        <end position="404"/>
    </location>
</feature>
<feature type="repeat" description="WD" evidence="8">
    <location>
        <begin position="138"/>
        <end position="179"/>
    </location>
</feature>
<dbReference type="HAMAP" id="MF_03022">
    <property type="entry name" value="Katanin_p80_B1"/>
    <property type="match status" value="1"/>
</dbReference>
<dbReference type="GO" id="GO:0051013">
    <property type="term" value="P:microtubule severing"/>
    <property type="evidence" value="ECO:0007669"/>
    <property type="project" value="UniProtKB-UniRule"/>
</dbReference>
<dbReference type="InterPro" id="IPR019775">
    <property type="entry name" value="WD40_repeat_CS"/>
</dbReference>
<evidence type="ECO:0000256" key="7">
    <source>
        <dbReference type="HAMAP-Rule" id="MF_03022"/>
    </source>
</evidence>
<dbReference type="Proteomes" id="UP000623129">
    <property type="component" value="Unassembled WGS sequence"/>
</dbReference>
<dbReference type="InterPro" id="IPR015943">
    <property type="entry name" value="WD40/YVTN_repeat-like_dom_sf"/>
</dbReference>
<comment type="subcellular location">
    <subcellularLocation>
        <location evidence="1 7">Cytoplasm</location>
        <location evidence="1 7">Cytoskeleton</location>
    </subcellularLocation>
</comment>
<dbReference type="PRINTS" id="PR00320">
    <property type="entry name" value="GPROTEINBRPT"/>
</dbReference>
<dbReference type="SMART" id="SM00320">
    <property type="entry name" value="WD40"/>
    <property type="match status" value="6"/>
</dbReference>
<feature type="repeat" description="WD" evidence="8">
    <location>
        <begin position="11"/>
        <end position="53"/>
    </location>
</feature>
<dbReference type="CDD" id="cd00200">
    <property type="entry name" value="WD40"/>
    <property type="match status" value="1"/>
</dbReference>
<evidence type="ECO:0000256" key="6">
    <source>
        <dbReference type="ARBA" id="ARBA00023212"/>
    </source>
</evidence>
<feature type="domain" description="Katanin p80 subunit C-terminal" evidence="10">
    <location>
        <begin position="609"/>
        <end position="767"/>
    </location>
</feature>
<dbReference type="OrthoDB" id="538223at2759"/>
<accession>A0A833VS55</accession>
<dbReference type="PROSITE" id="PS00678">
    <property type="entry name" value="WD_REPEATS_1"/>
    <property type="match status" value="3"/>
</dbReference>
<protein>
    <recommendedName>
        <fullName evidence="7">Katanin p80 WD40 repeat-containing subunit B1 homolog</fullName>
    </recommendedName>
</protein>
<feature type="compositionally biased region" description="Basic and acidic residues" evidence="9">
    <location>
        <begin position="343"/>
        <end position="355"/>
    </location>
</feature>
<dbReference type="PANTHER" id="PTHR19845">
    <property type="entry name" value="KATANIN P80 SUBUNIT"/>
    <property type="match status" value="1"/>
</dbReference>
<reference evidence="11" key="1">
    <citation type="submission" date="2020-01" db="EMBL/GenBank/DDBJ databases">
        <title>Genome sequence of Kobresia littledalei, the first chromosome-level genome in the family Cyperaceae.</title>
        <authorList>
            <person name="Qu G."/>
        </authorList>
    </citation>
    <scope>NUCLEOTIDE SEQUENCE</scope>
    <source>
        <strain evidence="11">C.B.Clarke</strain>
        <tissue evidence="11">Leaf</tissue>
    </source>
</reference>
<feature type="repeat" description="WD" evidence="8">
    <location>
        <begin position="180"/>
        <end position="221"/>
    </location>
</feature>
<evidence type="ECO:0000256" key="8">
    <source>
        <dbReference type="PROSITE-ProRule" id="PRU00221"/>
    </source>
</evidence>
<keyword evidence="2 7" id="KW-0963">Cytoplasm</keyword>
<evidence type="ECO:0000256" key="9">
    <source>
        <dbReference type="SAM" id="MobiDB-lite"/>
    </source>
</evidence>
<feature type="compositionally biased region" description="Low complexity" evidence="9">
    <location>
        <begin position="405"/>
        <end position="419"/>
    </location>
</feature>
<dbReference type="InterPro" id="IPR036322">
    <property type="entry name" value="WD40_repeat_dom_sf"/>
</dbReference>
<keyword evidence="3 8" id="KW-0853">WD repeat</keyword>
<proteinExistence type="inferred from homology"/>
<dbReference type="Gene3D" id="2.130.10.10">
    <property type="entry name" value="YVTN repeat-like/Quinoprotein amine dehydrogenase"/>
    <property type="match status" value="2"/>
</dbReference>
<feature type="repeat" description="WD" evidence="8">
    <location>
        <begin position="96"/>
        <end position="137"/>
    </location>
</feature>
<dbReference type="Pfam" id="PF00400">
    <property type="entry name" value="WD40"/>
    <property type="match status" value="6"/>
</dbReference>
<dbReference type="PROSITE" id="PS50082">
    <property type="entry name" value="WD_REPEATS_2"/>
    <property type="match status" value="5"/>
</dbReference>
<feature type="repeat" description="WD" evidence="8">
    <location>
        <begin position="54"/>
        <end position="95"/>
    </location>
</feature>
<evidence type="ECO:0000256" key="4">
    <source>
        <dbReference type="ARBA" id="ARBA00022701"/>
    </source>
</evidence>
<organism evidence="11 12">
    <name type="scientific">Carex littledalei</name>
    <dbReference type="NCBI Taxonomy" id="544730"/>
    <lineage>
        <taxon>Eukaryota</taxon>
        <taxon>Viridiplantae</taxon>
        <taxon>Streptophyta</taxon>
        <taxon>Embryophyta</taxon>
        <taxon>Tracheophyta</taxon>
        <taxon>Spermatophyta</taxon>
        <taxon>Magnoliopsida</taxon>
        <taxon>Liliopsida</taxon>
        <taxon>Poales</taxon>
        <taxon>Cyperaceae</taxon>
        <taxon>Cyperoideae</taxon>
        <taxon>Cariceae</taxon>
        <taxon>Carex</taxon>
        <taxon>Carex subgen. Euthyceras</taxon>
    </lineage>
</organism>
<keyword evidence="12" id="KW-1185">Reference proteome</keyword>
<dbReference type="GO" id="GO:0007019">
    <property type="term" value="P:microtubule depolymerization"/>
    <property type="evidence" value="ECO:0007669"/>
    <property type="project" value="TreeGrafter"/>
</dbReference>
<dbReference type="InterPro" id="IPR028021">
    <property type="entry name" value="Katanin_C-terminal"/>
</dbReference>
<keyword evidence="4 7" id="KW-0493">Microtubule</keyword>
<evidence type="ECO:0000256" key="1">
    <source>
        <dbReference type="ARBA" id="ARBA00004245"/>
    </source>
</evidence>
<sequence>MEKRGYMLHEFVAHSSDINCLSIGKKSNRVFITGSEDRKVNLWSIGNTTPLQTLQGHTSAVDSVAFDSGEVLVLGGAANGAIKLWDLEEAKIVRTLTGHRSSCTSVEFHPFGEFFASGSEDTDLKIWDIRKKGCIHTYTGHTRAIRNIKFTPDGRWVVTGGEDSIVKIWDLTAGKLLHEFKYHSGPIRCINFHPQEFLLATGSADRTVKFWDLETFEIIGSAGPEAGGVHAMTFHPDGRTLFCGLDSTLKVYSWEPIRCHDVVDIGWSNLADLSIYEGKLLGFSYQDSRVGVWLADISLIGPYALGVLPKASDLTEPIASFSHVKDELVRPPLLNQDLASKSKSSDKTITEEHFSRQGATSIHVPKLSPMSADRSKRDSRISRLSTPTQTRATRSSLATRGTKISSSPVPSKSGSSPVVLNTPTSLKRVPAMSESPPIKDIHAISTSLSAPRVAPRQNVDYERMKSVPIKDVVNESTLYSSAKSQKYPLLDNERESKPTEPTPCLISFSNIGSTTGNVTERLEKNLSLDKNDETPCSTAETGHVKFVRGVAIQLGKTKSLVQRWEKRDGGFTADLPCTDRPSSRETSLAVSEEKLTVDEDTLICNALVQSHDVFINSVKSRVTKLEVVRHFFEKNGIKGAIDAVTKLPDHAVQVDLVGALKEKKEVFDLELFSGLLPVLVGLLSSRTERHVMVSIEMMLELIKIFGTVIKSTLSATSPAKVDLQGEQRLKRCKSCFGHLQRTQPLLEPITRRGGDSARLAQELNLALQNLKP</sequence>
<evidence type="ECO:0000256" key="2">
    <source>
        <dbReference type="ARBA" id="ARBA00022490"/>
    </source>
</evidence>
<dbReference type="EMBL" id="SWLB01000011">
    <property type="protein sequence ID" value="KAF3332983.1"/>
    <property type="molecule type" value="Genomic_DNA"/>
</dbReference>
<evidence type="ECO:0000259" key="10">
    <source>
        <dbReference type="Pfam" id="PF13925"/>
    </source>
</evidence>
<dbReference type="PROSITE" id="PS50294">
    <property type="entry name" value="WD_REPEATS_REGION"/>
    <property type="match status" value="5"/>
</dbReference>
<dbReference type="GO" id="GO:0005874">
    <property type="term" value="C:microtubule"/>
    <property type="evidence" value="ECO:0007669"/>
    <property type="project" value="UniProtKB-KW"/>
</dbReference>
<dbReference type="GO" id="GO:0008352">
    <property type="term" value="C:katanin complex"/>
    <property type="evidence" value="ECO:0007669"/>
    <property type="project" value="InterPro"/>
</dbReference>
<comment type="caution">
    <text evidence="11">The sequence shown here is derived from an EMBL/GenBank/DDBJ whole genome shotgun (WGS) entry which is preliminary data.</text>
</comment>
<keyword evidence="5" id="KW-0677">Repeat</keyword>
<name>A0A833VS55_9POAL</name>
<evidence type="ECO:0000256" key="3">
    <source>
        <dbReference type="ARBA" id="ARBA00022574"/>
    </source>
</evidence>
<dbReference type="FunFam" id="2.130.10.10:FF:000183">
    <property type="entry name" value="Katanin p80 WD40 repeat-containing subunit B1"/>
    <property type="match status" value="1"/>
</dbReference>
<comment type="similarity">
    <text evidence="7">Belongs to the WD repeat KATNB1 family.</text>
</comment>
<feature type="region of interest" description="Disordered" evidence="9">
    <location>
        <begin position="335"/>
        <end position="422"/>
    </location>
</feature>
<comment type="function">
    <text evidence="7">May participate in a complex which severs microtubules in an ATP-dependent manner. Microtubule severing may promote rapid reorganization of cellular microtubule arrays.</text>
</comment>
<dbReference type="GO" id="GO:0005737">
    <property type="term" value="C:cytoplasm"/>
    <property type="evidence" value="ECO:0007669"/>
    <property type="project" value="UniProtKB-UniRule"/>
</dbReference>
<dbReference type="InterPro" id="IPR020472">
    <property type="entry name" value="WD40_PAC1"/>
</dbReference>
<dbReference type="Pfam" id="PF13925">
    <property type="entry name" value="Katanin_con80"/>
    <property type="match status" value="1"/>
</dbReference>